<dbReference type="Pfam" id="PF00596">
    <property type="entry name" value="Aldolase_II"/>
    <property type="match status" value="1"/>
</dbReference>
<dbReference type="SUPFAM" id="SSF53639">
    <property type="entry name" value="AraD/HMP-PK domain-like"/>
    <property type="match status" value="1"/>
</dbReference>
<keyword evidence="6" id="KW-0119">Carbohydrate metabolism</keyword>
<dbReference type="NCBIfam" id="NF043034">
    <property type="entry name" value="OxoTetrPhDc"/>
    <property type="match status" value="1"/>
</dbReference>
<comment type="catalytic activity">
    <reaction evidence="10">
        <text>3-dehydro-4-O-phospho-D-erythronate + H(+) = dihydroxyacetone phosphate + CO2</text>
        <dbReference type="Rhea" id="RHEA:52416"/>
        <dbReference type="ChEBI" id="CHEBI:15378"/>
        <dbReference type="ChEBI" id="CHEBI:16526"/>
        <dbReference type="ChEBI" id="CHEBI:57642"/>
        <dbReference type="ChEBI" id="CHEBI:136593"/>
        <dbReference type="EC" id="4.1.1.104"/>
    </reaction>
</comment>
<keyword evidence="5" id="KW-0456">Lyase</keyword>
<keyword evidence="3" id="KW-0479">Metal-binding</keyword>
<dbReference type="Gene3D" id="3.40.225.10">
    <property type="entry name" value="Class II aldolase/adducin N-terminal domain"/>
    <property type="match status" value="1"/>
</dbReference>
<dbReference type="EMBL" id="PRLP01000034">
    <property type="protein sequence ID" value="PPC77303.1"/>
    <property type="molecule type" value="Genomic_DNA"/>
</dbReference>
<dbReference type="InterPro" id="IPR036409">
    <property type="entry name" value="Aldolase_II/adducin_N_sf"/>
</dbReference>
<evidence type="ECO:0000256" key="11">
    <source>
        <dbReference type="ARBA" id="ARBA00048603"/>
    </source>
</evidence>
<evidence type="ECO:0000313" key="14">
    <source>
        <dbReference type="Proteomes" id="UP000238196"/>
    </source>
</evidence>
<dbReference type="InterPro" id="IPR050197">
    <property type="entry name" value="Aldolase_class_II_sugar_metab"/>
</dbReference>
<dbReference type="InterPro" id="IPR050013">
    <property type="entry name" value="OtnC"/>
</dbReference>
<evidence type="ECO:0000256" key="2">
    <source>
        <dbReference type="ARBA" id="ARBA00010037"/>
    </source>
</evidence>
<dbReference type="InterPro" id="IPR001303">
    <property type="entry name" value="Aldolase_II/adducin_N"/>
</dbReference>
<keyword evidence="4" id="KW-0862">Zinc</keyword>
<evidence type="ECO:0000256" key="7">
    <source>
        <dbReference type="ARBA" id="ARBA00044745"/>
    </source>
</evidence>
<evidence type="ECO:0000256" key="9">
    <source>
        <dbReference type="ARBA" id="ARBA00044803"/>
    </source>
</evidence>
<evidence type="ECO:0000256" key="6">
    <source>
        <dbReference type="ARBA" id="ARBA00023277"/>
    </source>
</evidence>
<sequence>MNEHDTRQAMVELGLSLFNRGYATGGSGNLSARLDDGRIIATPTNSCLGRLRAEHLSLVDEEGRHLQGDKPTKELSFHLSLYQNDPGKRAVVHLHCTYLTALSCLEGLDSSNVIRPFTPYYVMRVGQLPLIPYYHPGDERIARDLGDQARDYNAFLLANHGPVVTGRDLYHAVDNMEELEETARLALLLSQQQVRYLSEQEVLELSRRKV</sequence>
<evidence type="ECO:0000256" key="1">
    <source>
        <dbReference type="ARBA" id="ARBA00001947"/>
    </source>
</evidence>
<dbReference type="FunFam" id="3.40.225.10:FF:000008">
    <property type="entry name" value="Sugar aldolase"/>
    <property type="match status" value="1"/>
</dbReference>
<comment type="catalytic activity">
    <reaction evidence="11">
        <text>3-dehydro-4-O-phospho-L-erythronate + H(+) = dihydroxyacetone phosphate + CO2</text>
        <dbReference type="Rhea" id="RHEA:52404"/>
        <dbReference type="ChEBI" id="CHEBI:15378"/>
        <dbReference type="ChEBI" id="CHEBI:16526"/>
        <dbReference type="ChEBI" id="CHEBI:57642"/>
        <dbReference type="ChEBI" id="CHEBI:136592"/>
        <dbReference type="EC" id="4.1.1.104"/>
    </reaction>
</comment>
<accession>A0A2S5KRG8</accession>
<dbReference type="SMART" id="SM01007">
    <property type="entry name" value="Aldolase_II"/>
    <property type="match status" value="1"/>
</dbReference>
<dbReference type="PANTHER" id="PTHR22789:SF0">
    <property type="entry name" value="3-OXO-TETRONATE 4-PHOSPHATE DECARBOXYLASE-RELATED"/>
    <property type="match status" value="1"/>
</dbReference>
<proteinExistence type="inferred from homology"/>
<evidence type="ECO:0000256" key="4">
    <source>
        <dbReference type="ARBA" id="ARBA00022833"/>
    </source>
</evidence>
<dbReference type="PANTHER" id="PTHR22789">
    <property type="entry name" value="FUCULOSE PHOSPHATE ALDOLASE"/>
    <property type="match status" value="1"/>
</dbReference>
<reference evidence="13 14" key="1">
    <citation type="submission" date="2018-02" db="EMBL/GenBank/DDBJ databases">
        <title>novel marine gammaproteobacteria from coastal saline agro ecosystem.</title>
        <authorList>
            <person name="Krishnan R."/>
            <person name="Ramesh Kumar N."/>
        </authorList>
    </citation>
    <scope>NUCLEOTIDE SEQUENCE [LARGE SCALE GENOMIC DNA]</scope>
    <source>
        <strain evidence="13 14">228</strain>
    </source>
</reference>
<evidence type="ECO:0000256" key="10">
    <source>
        <dbReference type="ARBA" id="ARBA00047520"/>
    </source>
</evidence>
<dbReference type="GO" id="GO:0016832">
    <property type="term" value="F:aldehyde-lyase activity"/>
    <property type="evidence" value="ECO:0007669"/>
    <property type="project" value="InterPro"/>
</dbReference>
<evidence type="ECO:0000313" key="13">
    <source>
        <dbReference type="EMBL" id="PPC77303.1"/>
    </source>
</evidence>
<evidence type="ECO:0000256" key="3">
    <source>
        <dbReference type="ARBA" id="ARBA00022723"/>
    </source>
</evidence>
<dbReference type="Proteomes" id="UP000238196">
    <property type="component" value="Unassembled WGS sequence"/>
</dbReference>
<dbReference type="AlphaFoldDB" id="A0A2S5KRG8"/>
<comment type="function">
    <text evidence="7">Catalyzes the decarboxylation of 3-oxo-tetronate 4-phosphate to dihydroxyacetone phosphate (DHAP) and CO(2).</text>
</comment>
<feature type="domain" description="Class II aldolase/adducin N-terminal" evidence="12">
    <location>
        <begin position="8"/>
        <end position="187"/>
    </location>
</feature>
<comment type="similarity">
    <text evidence="2">Belongs to the aldolase class II family. AraD/FucA subfamily.</text>
</comment>
<dbReference type="GO" id="GO:0019323">
    <property type="term" value="P:pentose catabolic process"/>
    <property type="evidence" value="ECO:0007669"/>
    <property type="project" value="InterPro"/>
</dbReference>
<dbReference type="GO" id="GO:0005829">
    <property type="term" value="C:cytosol"/>
    <property type="evidence" value="ECO:0007669"/>
    <property type="project" value="TreeGrafter"/>
</dbReference>
<evidence type="ECO:0000256" key="8">
    <source>
        <dbReference type="ARBA" id="ARBA00044772"/>
    </source>
</evidence>
<evidence type="ECO:0000256" key="5">
    <source>
        <dbReference type="ARBA" id="ARBA00023239"/>
    </source>
</evidence>
<comment type="cofactor">
    <cofactor evidence="1">
        <name>Zn(2+)</name>
        <dbReference type="ChEBI" id="CHEBI:29105"/>
    </cofactor>
</comment>
<dbReference type="OrthoDB" id="5500703at2"/>
<organism evidence="13 14">
    <name type="scientific">Proteobacteria bacterium 228</name>
    <dbReference type="NCBI Taxonomy" id="2083153"/>
    <lineage>
        <taxon>Bacteria</taxon>
        <taxon>Pseudomonadati</taxon>
        <taxon>Pseudomonadota</taxon>
    </lineage>
</organism>
<name>A0A2S5KRG8_9PROT</name>
<protein>
    <recommendedName>
        <fullName evidence="9">3-oxo-tetronate 4-phosphate decarboxylase</fullName>
        <ecNumber evidence="8">4.1.1.104</ecNumber>
    </recommendedName>
</protein>
<gene>
    <name evidence="13" type="ORF">C4K68_10535</name>
</gene>
<evidence type="ECO:0000259" key="12">
    <source>
        <dbReference type="SMART" id="SM01007"/>
    </source>
</evidence>
<dbReference type="GO" id="GO:0046872">
    <property type="term" value="F:metal ion binding"/>
    <property type="evidence" value="ECO:0007669"/>
    <property type="project" value="UniProtKB-KW"/>
</dbReference>
<comment type="caution">
    <text evidence="13">The sequence shown here is derived from an EMBL/GenBank/DDBJ whole genome shotgun (WGS) entry which is preliminary data.</text>
</comment>
<dbReference type="NCBIfam" id="NF006000">
    <property type="entry name" value="PRK08130.1"/>
    <property type="match status" value="1"/>
</dbReference>
<dbReference type="EC" id="4.1.1.104" evidence="8"/>